<evidence type="ECO:0000259" key="14">
    <source>
        <dbReference type="PROSITE" id="PS50016"/>
    </source>
</evidence>
<dbReference type="SMART" id="SM00271">
    <property type="entry name" value="DnaJ"/>
    <property type="match status" value="1"/>
</dbReference>
<evidence type="ECO:0000256" key="8">
    <source>
        <dbReference type="ARBA" id="ARBA00023163"/>
    </source>
</evidence>
<dbReference type="InterPro" id="IPR021998">
    <property type="entry name" value="Alfin_N"/>
</dbReference>
<dbReference type="FunFam" id="3.30.40.10:FF:000306">
    <property type="entry name" value="PHD finger alfin-like protein"/>
    <property type="match status" value="1"/>
</dbReference>
<keyword evidence="18" id="KW-1185">Reference proteome</keyword>
<dbReference type="PROSITE" id="PS50076">
    <property type="entry name" value="DNAJ_2"/>
    <property type="match status" value="1"/>
</dbReference>
<dbReference type="Pfam" id="PF00226">
    <property type="entry name" value="DnaJ"/>
    <property type="match status" value="1"/>
</dbReference>
<keyword evidence="8" id="KW-0804">Transcription</keyword>
<dbReference type="InterPro" id="IPR032010">
    <property type="entry name" value="APD1-4_M"/>
</dbReference>
<dbReference type="InterPro" id="IPR032008">
    <property type="entry name" value="APD1-4_N"/>
</dbReference>
<comment type="subcellular location">
    <subcellularLocation>
        <location evidence="1">Nucleus</location>
    </subcellularLocation>
</comment>
<feature type="region of interest" description="Disordered" evidence="12">
    <location>
        <begin position="363"/>
        <end position="387"/>
    </location>
</feature>
<dbReference type="Gene3D" id="2.60.260.20">
    <property type="entry name" value="Urease metallochaperone UreE, N-terminal domain"/>
    <property type="match status" value="2"/>
</dbReference>
<dbReference type="Pfam" id="PF16040">
    <property type="entry name" value="APD1-4_N"/>
    <property type="match status" value="1"/>
</dbReference>
<evidence type="ECO:0000256" key="11">
    <source>
        <dbReference type="PROSITE-ProRule" id="PRU00175"/>
    </source>
</evidence>
<dbReference type="InterPro" id="IPR001623">
    <property type="entry name" value="DnaJ_domain"/>
</dbReference>
<dbReference type="GO" id="GO:0005634">
    <property type="term" value="C:nucleus"/>
    <property type="evidence" value="ECO:0007669"/>
    <property type="project" value="UniProtKB-SubCell"/>
</dbReference>
<dbReference type="GO" id="GO:0008270">
    <property type="term" value="F:zinc ion binding"/>
    <property type="evidence" value="ECO:0007669"/>
    <property type="project" value="UniProtKB-KW"/>
</dbReference>
<dbReference type="InterPro" id="IPR044104">
    <property type="entry name" value="PHD_AL_plant"/>
</dbReference>
<feature type="region of interest" description="Disordered" evidence="12">
    <location>
        <begin position="986"/>
        <end position="1021"/>
    </location>
</feature>
<keyword evidence="5" id="KW-0862">Zinc</keyword>
<feature type="compositionally biased region" description="Polar residues" evidence="12">
    <location>
        <begin position="10"/>
        <end position="27"/>
    </location>
</feature>
<evidence type="ECO:0000313" key="17">
    <source>
        <dbReference type="EMBL" id="KAL2484824.1"/>
    </source>
</evidence>
<evidence type="ECO:0000256" key="7">
    <source>
        <dbReference type="ARBA" id="ARBA00023015"/>
    </source>
</evidence>
<dbReference type="CDD" id="cd10747">
    <property type="entry name" value="DnaJ_C"/>
    <property type="match status" value="1"/>
</dbReference>
<keyword evidence="9" id="KW-0143">Chaperone</keyword>
<proteinExistence type="inferred from homology"/>
<dbReference type="Gene3D" id="1.10.287.110">
    <property type="entry name" value="DnaJ domain"/>
    <property type="match status" value="1"/>
</dbReference>
<comment type="similarity">
    <text evidence="2">Belongs to the Alfin family.</text>
</comment>
<dbReference type="Pfam" id="PF12165">
    <property type="entry name" value="Alfin"/>
    <property type="match status" value="1"/>
</dbReference>
<sequence>MEQLDHLDQVPSSSESRNEEYSGNASALDTLVYEENEESPPVPFPERNWEYSGGFPQENYTRTENGGSQFVRDDNSSCLFVVLTFLVSVLLTLIFGVYGSTTMRLGPNSSILIKLNPIFVEYVKVEEIDSGDGPMLYGFYGIPVLDVVTTWSEIHKTTLHASTHKDWIHFLNAGSQINISYNVNPPSSSSLVLVIAQGNEGLAQWIDDPLYPNTTLSWNIIHGNGTIQQHVSKSSTYYIAVANLNTEVVEVHLNFRINAFLYNTTGAYYKCTPALSQCVFNLHFLGRNAALLSSPGRKSGMANGGWLVKLSYGPRWIIYVVGVGGMTVLVLLMYRFLNRSQYARQDQGRDQFRAIHSERNPLLSHKDGDLSSRGSSYDSVSHDNEFSEEGLVGGSMEGKPVEDGEYTKKMMSLCAICYDAPRDSFFLPCGHSVACFACATRIAEAAHTCPICRRHFKKACFRLPFFDWRLEIRFRLEKTRELKAPGISKQETERVCERQKKKMGVDYYKILQVDRNAKDDDLKKAYRKLAMKWHPDKNPNNKKDAEAKFKQISEAYDVLSDPQKRAVYDQYGEEGLKGQVPPPGPGGFNGGSDGGGPTTFRFNPRSADDIFSEFFGFSSPFGGMGDMAGGSRAGASGFPRSMFGDDIFASFRNAAGGEGGSGGMPRKAAAIERNLPCSLEDLYKGTTKKMKISRDVMDASGRPSTMEEILTIEIKPGWKKGTKITFPEKGNEMRGFIPSDLVFIIDEKPHSVFKRDGNDLIFTQKISLVEALTGYTAQVTTLDGRNLTIPINSIVSPTYEEVVKGEGMPIPKEPGKKGNLRIKFNIKFPSRLTSEQKTDPVILYTEMASFSSNPRTVEEIFKDYSARRAGIVRALTEDVDEFYGLCDPEKENLCLYGHPNETWEVNLPAEEVPPELPEPALGINFARDGMNRRDWLSLIAVHSDCWLLSVAFYLGARLNRNERKRLFSLVNDLPTVFEVVTERKPVRDKPNVDSGNKSRGSTKRYNDGQAKSNPKLADESYEEDEDEHSETLCGSCGGNYSADEFWIGCDICERWYHGKCVKITPAKAENIKQYKCPSCMKRGRQ</sequence>
<evidence type="ECO:0000259" key="16">
    <source>
        <dbReference type="PROSITE" id="PS50089"/>
    </source>
</evidence>
<evidence type="ECO:0000256" key="4">
    <source>
        <dbReference type="ARBA" id="ARBA00022771"/>
    </source>
</evidence>
<dbReference type="SUPFAM" id="SSF49493">
    <property type="entry name" value="HSP40/DnaJ peptide-binding domain"/>
    <property type="match status" value="2"/>
</dbReference>
<feature type="compositionally biased region" description="Gly residues" evidence="12">
    <location>
        <begin position="586"/>
        <end position="597"/>
    </location>
</feature>
<keyword evidence="13" id="KW-0472">Membrane</keyword>
<feature type="domain" description="J" evidence="15">
    <location>
        <begin position="506"/>
        <end position="572"/>
    </location>
</feature>
<dbReference type="FunFam" id="1.10.287.110:FF:000020">
    <property type="entry name" value="DnaJ subfamily B member 13"/>
    <property type="match status" value="1"/>
</dbReference>
<dbReference type="SUPFAM" id="SSF46565">
    <property type="entry name" value="Chaperone J-domain"/>
    <property type="match status" value="1"/>
</dbReference>
<reference evidence="18" key="1">
    <citation type="submission" date="2024-07" db="EMBL/GenBank/DDBJ databases">
        <title>Two chromosome-level genome assemblies of Korean endemic species Abeliophyllum distichum and Forsythia ovata (Oleaceae).</title>
        <authorList>
            <person name="Jang H."/>
        </authorList>
    </citation>
    <scope>NUCLEOTIDE SEQUENCE [LARGE SCALE GENOMIC DNA]</scope>
</reference>
<evidence type="ECO:0000256" key="1">
    <source>
        <dbReference type="ARBA" id="ARBA00004123"/>
    </source>
</evidence>
<dbReference type="PROSITE" id="PS00636">
    <property type="entry name" value="DNAJ_1"/>
    <property type="match status" value="1"/>
</dbReference>
<dbReference type="InterPro" id="IPR001965">
    <property type="entry name" value="Znf_PHD"/>
</dbReference>
<dbReference type="PROSITE" id="PS01359">
    <property type="entry name" value="ZF_PHD_1"/>
    <property type="match status" value="1"/>
</dbReference>
<name>A0ABD1RC78_9LAMI</name>
<dbReference type="InterPro" id="IPR019787">
    <property type="entry name" value="Znf_PHD-finger"/>
</dbReference>
<dbReference type="InterPro" id="IPR019786">
    <property type="entry name" value="Zinc_finger_PHD-type_CS"/>
</dbReference>
<dbReference type="PANTHER" id="PTHR24078:SF575">
    <property type="entry name" value="DNAJ HEAT SHOCK FAMILY PROTEIN"/>
    <property type="match status" value="1"/>
</dbReference>
<evidence type="ECO:0000256" key="13">
    <source>
        <dbReference type="SAM" id="Phobius"/>
    </source>
</evidence>
<dbReference type="AlphaFoldDB" id="A0ABD1RC78"/>
<dbReference type="Gene3D" id="3.30.40.10">
    <property type="entry name" value="Zinc/RING finger domain, C3HC4 (zinc finger)"/>
    <property type="match status" value="2"/>
</dbReference>
<evidence type="ECO:0000313" key="18">
    <source>
        <dbReference type="Proteomes" id="UP001604336"/>
    </source>
</evidence>
<dbReference type="FunFam" id="2.60.260.20:FF:000002">
    <property type="entry name" value="Dnaj homolog subfamily b member"/>
    <property type="match status" value="1"/>
</dbReference>
<evidence type="ECO:0000259" key="15">
    <source>
        <dbReference type="PROSITE" id="PS50076"/>
    </source>
</evidence>
<protein>
    <submittedName>
        <fullName evidence="17">J domain-containing protein</fullName>
    </submittedName>
</protein>
<gene>
    <name evidence="17" type="ORF">Adt_29580</name>
</gene>
<dbReference type="InterPro" id="IPR002939">
    <property type="entry name" value="DnaJ_C"/>
</dbReference>
<evidence type="ECO:0000256" key="12">
    <source>
        <dbReference type="SAM" id="MobiDB-lite"/>
    </source>
</evidence>
<dbReference type="InterPro" id="IPR051339">
    <property type="entry name" value="DnaJ_subfamily_B"/>
</dbReference>
<keyword evidence="13" id="KW-0812">Transmembrane</keyword>
<dbReference type="FunFam" id="2.60.260.20:FF:000006">
    <property type="entry name" value="DnaJ subfamily B member 13"/>
    <property type="match status" value="1"/>
</dbReference>
<feature type="transmembrane region" description="Helical" evidence="13">
    <location>
        <begin position="79"/>
        <end position="98"/>
    </location>
</feature>
<organism evidence="17 18">
    <name type="scientific">Abeliophyllum distichum</name>
    <dbReference type="NCBI Taxonomy" id="126358"/>
    <lineage>
        <taxon>Eukaryota</taxon>
        <taxon>Viridiplantae</taxon>
        <taxon>Streptophyta</taxon>
        <taxon>Embryophyta</taxon>
        <taxon>Tracheophyta</taxon>
        <taxon>Spermatophyta</taxon>
        <taxon>Magnoliopsida</taxon>
        <taxon>eudicotyledons</taxon>
        <taxon>Gunneridae</taxon>
        <taxon>Pentapetalae</taxon>
        <taxon>asterids</taxon>
        <taxon>lamiids</taxon>
        <taxon>Lamiales</taxon>
        <taxon>Oleaceae</taxon>
        <taxon>Forsythieae</taxon>
        <taxon>Abeliophyllum</taxon>
    </lineage>
</organism>
<dbReference type="InterPro" id="IPR036869">
    <property type="entry name" value="J_dom_sf"/>
</dbReference>
<keyword evidence="13" id="KW-1133">Transmembrane helix</keyword>
<accession>A0ABD1RC78</accession>
<feature type="transmembrane region" description="Helical" evidence="13">
    <location>
        <begin position="316"/>
        <end position="337"/>
    </location>
</feature>
<feature type="region of interest" description="Disordered" evidence="12">
    <location>
        <begin position="1"/>
        <end position="47"/>
    </location>
</feature>
<keyword evidence="6" id="KW-0156">Chromatin regulator</keyword>
<evidence type="ECO:0000256" key="10">
    <source>
        <dbReference type="ARBA" id="ARBA00023242"/>
    </source>
</evidence>
<dbReference type="SMART" id="SM00249">
    <property type="entry name" value="PHD"/>
    <property type="match status" value="1"/>
</dbReference>
<dbReference type="InterPro" id="IPR001841">
    <property type="entry name" value="Znf_RING"/>
</dbReference>
<dbReference type="InterPro" id="IPR018253">
    <property type="entry name" value="DnaJ_domain_CS"/>
</dbReference>
<dbReference type="GO" id="GO:0006325">
    <property type="term" value="P:chromatin organization"/>
    <property type="evidence" value="ECO:0007669"/>
    <property type="project" value="UniProtKB-KW"/>
</dbReference>
<evidence type="ECO:0000256" key="5">
    <source>
        <dbReference type="ARBA" id="ARBA00022833"/>
    </source>
</evidence>
<feature type="domain" description="RING-type" evidence="16">
    <location>
        <begin position="414"/>
        <end position="453"/>
    </location>
</feature>
<dbReference type="SUPFAM" id="SSF57850">
    <property type="entry name" value="RING/U-box"/>
    <property type="match status" value="1"/>
</dbReference>
<feature type="region of interest" description="Disordered" evidence="12">
    <location>
        <begin position="575"/>
        <end position="598"/>
    </location>
</feature>
<dbReference type="PANTHER" id="PTHR24078">
    <property type="entry name" value="DNAJ HOMOLOG SUBFAMILY C MEMBER"/>
    <property type="match status" value="1"/>
</dbReference>
<dbReference type="CDD" id="cd15613">
    <property type="entry name" value="PHD_AL_plant"/>
    <property type="match status" value="1"/>
</dbReference>
<dbReference type="Pfam" id="PF00628">
    <property type="entry name" value="PHD"/>
    <property type="match status" value="1"/>
</dbReference>
<keyword evidence="4 11" id="KW-0863">Zinc-finger</keyword>
<dbReference type="InterPro" id="IPR013083">
    <property type="entry name" value="Znf_RING/FYVE/PHD"/>
</dbReference>
<feature type="domain" description="PHD-type" evidence="14">
    <location>
        <begin position="1030"/>
        <end position="1082"/>
    </location>
</feature>
<dbReference type="PROSITE" id="PS50016">
    <property type="entry name" value="ZF_PHD_2"/>
    <property type="match status" value="1"/>
</dbReference>
<dbReference type="PROSITE" id="PS50089">
    <property type="entry name" value="ZF_RING_2"/>
    <property type="match status" value="1"/>
</dbReference>
<dbReference type="Proteomes" id="UP001604336">
    <property type="component" value="Unassembled WGS sequence"/>
</dbReference>
<dbReference type="SUPFAM" id="SSF57903">
    <property type="entry name" value="FYVE/PHD zinc finger"/>
    <property type="match status" value="1"/>
</dbReference>
<dbReference type="EMBL" id="JBFOLK010000009">
    <property type="protein sequence ID" value="KAL2484824.1"/>
    <property type="molecule type" value="Genomic_DNA"/>
</dbReference>
<dbReference type="CDD" id="cd06257">
    <property type="entry name" value="DnaJ"/>
    <property type="match status" value="1"/>
</dbReference>
<dbReference type="Pfam" id="PF01556">
    <property type="entry name" value="DnaJ_C"/>
    <property type="match status" value="1"/>
</dbReference>
<dbReference type="Pfam" id="PF13920">
    <property type="entry name" value="zf-C3HC4_3"/>
    <property type="match status" value="1"/>
</dbReference>
<dbReference type="SMART" id="SM00184">
    <property type="entry name" value="RING"/>
    <property type="match status" value="2"/>
</dbReference>
<dbReference type="InterPro" id="IPR011011">
    <property type="entry name" value="Znf_FYVE_PHD"/>
</dbReference>
<dbReference type="Pfam" id="PF16041">
    <property type="entry name" value="APD1-4_M"/>
    <property type="match status" value="1"/>
</dbReference>
<keyword evidence="3" id="KW-0479">Metal-binding</keyword>
<dbReference type="PRINTS" id="PR00625">
    <property type="entry name" value="JDOMAIN"/>
</dbReference>
<evidence type="ECO:0000256" key="2">
    <source>
        <dbReference type="ARBA" id="ARBA00010445"/>
    </source>
</evidence>
<evidence type="ECO:0000256" key="6">
    <source>
        <dbReference type="ARBA" id="ARBA00022853"/>
    </source>
</evidence>
<keyword evidence="7" id="KW-0805">Transcription regulation</keyword>
<evidence type="ECO:0000256" key="3">
    <source>
        <dbReference type="ARBA" id="ARBA00022723"/>
    </source>
</evidence>
<keyword evidence="10" id="KW-0539">Nucleus</keyword>
<dbReference type="InterPro" id="IPR008971">
    <property type="entry name" value="HSP40/DnaJ_pept-bd"/>
</dbReference>
<evidence type="ECO:0000256" key="9">
    <source>
        <dbReference type="ARBA" id="ARBA00023186"/>
    </source>
</evidence>
<comment type="caution">
    <text evidence="17">The sequence shown here is derived from an EMBL/GenBank/DDBJ whole genome shotgun (WGS) entry which is preliminary data.</text>
</comment>